<dbReference type="Proteomes" id="UP000215127">
    <property type="component" value="Chromosome 7"/>
</dbReference>
<keyword evidence="3" id="KW-1185">Reference proteome</keyword>
<feature type="compositionally biased region" description="Polar residues" evidence="1">
    <location>
        <begin position="113"/>
        <end position="141"/>
    </location>
</feature>
<dbReference type="AlphaFoldDB" id="A0A1X7S019"/>
<reference evidence="2 3" key="1">
    <citation type="submission" date="2016-06" db="EMBL/GenBank/DDBJ databases">
        <authorList>
            <person name="Kjaerup R.B."/>
            <person name="Dalgaard T.S."/>
            <person name="Juul-Madsen H.R."/>
        </authorList>
    </citation>
    <scope>NUCLEOTIDE SEQUENCE [LARGE SCALE GENOMIC DNA]</scope>
</reference>
<protein>
    <submittedName>
        <fullName evidence="2">Uncharacterized protein</fullName>
    </submittedName>
</protein>
<sequence length="283" mass="30015">MDNTDNASAPRRSPRNAGKKTEDLPAAVSKTNKSSSPPAEAEKNSSRTTRSKGKGRRGGGAPAGEELEMEDAPVGEDEDTITVTPRQPMANSRMAGEMRPPAIPPTKTGAPPTKSTRLTRSASSPSKPATADNAVNSNRNAPTKRGTAKTAASMRTAESKDVAEEEVEQDNGQVAKKSMLVKLKVNVPVPKPRPDPTFEEYGNLLMYNIEGGQEMYEEQGGDAKYGTAEERIREVIANGLAERALAEIPDPVSSEASQEGDDEEGDGDGEGEGGEDEEGMDED</sequence>
<organism evidence="2 3">
    <name type="scientific">Zymoseptoria tritici (strain ST99CH_3D7)</name>
    <dbReference type="NCBI Taxonomy" id="1276538"/>
    <lineage>
        <taxon>Eukaryota</taxon>
        <taxon>Fungi</taxon>
        <taxon>Dikarya</taxon>
        <taxon>Ascomycota</taxon>
        <taxon>Pezizomycotina</taxon>
        <taxon>Dothideomycetes</taxon>
        <taxon>Dothideomycetidae</taxon>
        <taxon>Mycosphaerellales</taxon>
        <taxon>Mycosphaerellaceae</taxon>
        <taxon>Zymoseptoria</taxon>
    </lineage>
</organism>
<evidence type="ECO:0000313" key="2">
    <source>
        <dbReference type="EMBL" id="SMQ52870.1"/>
    </source>
</evidence>
<feature type="compositionally biased region" description="Acidic residues" evidence="1">
    <location>
        <begin position="258"/>
        <end position="283"/>
    </location>
</feature>
<dbReference type="EMBL" id="LT853698">
    <property type="protein sequence ID" value="SMQ52870.1"/>
    <property type="molecule type" value="Genomic_DNA"/>
</dbReference>
<proteinExistence type="predicted"/>
<feature type="compositionally biased region" description="Acidic residues" evidence="1">
    <location>
        <begin position="65"/>
        <end position="80"/>
    </location>
</feature>
<accession>A0A1X7S019</accession>
<feature type="region of interest" description="Disordered" evidence="1">
    <location>
        <begin position="1"/>
        <end position="174"/>
    </location>
</feature>
<gene>
    <name evidence="2" type="ORF">ZT3D7_G8023</name>
</gene>
<feature type="region of interest" description="Disordered" evidence="1">
    <location>
        <begin position="243"/>
        <end position="283"/>
    </location>
</feature>
<name>A0A1X7S019_ZYMT9</name>
<evidence type="ECO:0000256" key="1">
    <source>
        <dbReference type="SAM" id="MobiDB-lite"/>
    </source>
</evidence>
<evidence type="ECO:0000313" key="3">
    <source>
        <dbReference type="Proteomes" id="UP000215127"/>
    </source>
</evidence>